<dbReference type="EMBL" id="JAGMWT010000001">
    <property type="protein sequence ID" value="KAH7138801.1"/>
    <property type="molecule type" value="Genomic_DNA"/>
</dbReference>
<dbReference type="OrthoDB" id="3744583at2759"/>
<comment type="caution">
    <text evidence="2">The sequence shown here is derived from an EMBL/GenBank/DDBJ whole genome shotgun (WGS) entry which is preliminary data.</text>
</comment>
<keyword evidence="1" id="KW-0472">Membrane</keyword>
<name>A0A9P9EKN7_9PLEO</name>
<evidence type="ECO:0000313" key="2">
    <source>
        <dbReference type="EMBL" id="KAH7138801.1"/>
    </source>
</evidence>
<evidence type="ECO:0000313" key="3">
    <source>
        <dbReference type="Proteomes" id="UP000700596"/>
    </source>
</evidence>
<proteinExistence type="predicted"/>
<keyword evidence="1" id="KW-1133">Transmembrane helix</keyword>
<sequence>MSQDSSFRYCIALLLIVQAACWLLTVLDLFSPGKPLSLARNSISTVQNSTWLLRIMSRREDALVYSFADLRAR</sequence>
<gene>
    <name evidence="2" type="ORF">B0J11DRAFT_423637</name>
</gene>
<keyword evidence="3" id="KW-1185">Reference proteome</keyword>
<accession>A0A9P9EKN7</accession>
<evidence type="ECO:0000256" key="1">
    <source>
        <dbReference type="SAM" id="Phobius"/>
    </source>
</evidence>
<feature type="transmembrane region" description="Helical" evidence="1">
    <location>
        <begin position="6"/>
        <end position="30"/>
    </location>
</feature>
<protein>
    <submittedName>
        <fullName evidence="2">Uncharacterized protein</fullName>
    </submittedName>
</protein>
<reference evidence="2" key="1">
    <citation type="journal article" date="2021" name="Nat. Commun.">
        <title>Genetic determinants of endophytism in the Arabidopsis root mycobiome.</title>
        <authorList>
            <person name="Mesny F."/>
            <person name="Miyauchi S."/>
            <person name="Thiergart T."/>
            <person name="Pickel B."/>
            <person name="Atanasova L."/>
            <person name="Karlsson M."/>
            <person name="Huettel B."/>
            <person name="Barry K.W."/>
            <person name="Haridas S."/>
            <person name="Chen C."/>
            <person name="Bauer D."/>
            <person name="Andreopoulos W."/>
            <person name="Pangilinan J."/>
            <person name="LaButti K."/>
            <person name="Riley R."/>
            <person name="Lipzen A."/>
            <person name="Clum A."/>
            <person name="Drula E."/>
            <person name="Henrissat B."/>
            <person name="Kohler A."/>
            <person name="Grigoriev I.V."/>
            <person name="Martin F.M."/>
            <person name="Hacquard S."/>
        </authorList>
    </citation>
    <scope>NUCLEOTIDE SEQUENCE</scope>
    <source>
        <strain evidence="2">MPI-CAGE-CH-0243</strain>
    </source>
</reference>
<organism evidence="2 3">
    <name type="scientific">Dendryphion nanum</name>
    <dbReference type="NCBI Taxonomy" id="256645"/>
    <lineage>
        <taxon>Eukaryota</taxon>
        <taxon>Fungi</taxon>
        <taxon>Dikarya</taxon>
        <taxon>Ascomycota</taxon>
        <taxon>Pezizomycotina</taxon>
        <taxon>Dothideomycetes</taxon>
        <taxon>Pleosporomycetidae</taxon>
        <taxon>Pleosporales</taxon>
        <taxon>Torulaceae</taxon>
        <taxon>Dendryphion</taxon>
    </lineage>
</organism>
<dbReference type="AlphaFoldDB" id="A0A9P9EKN7"/>
<keyword evidence="1" id="KW-0812">Transmembrane</keyword>
<dbReference type="Proteomes" id="UP000700596">
    <property type="component" value="Unassembled WGS sequence"/>
</dbReference>